<organism evidence="6 7">
    <name type="scientific">Aureibaculum marinum</name>
    <dbReference type="NCBI Taxonomy" id="2487930"/>
    <lineage>
        <taxon>Bacteria</taxon>
        <taxon>Pseudomonadati</taxon>
        <taxon>Bacteroidota</taxon>
        <taxon>Flavobacteriia</taxon>
        <taxon>Flavobacteriales</taxon>
        <taxon>Flavobacteriaceae</taxon>
        <taxon>Aureibaculum</taxon>
    </lineage>
</organism>
<reference evidence="6 7" key="1">
    <citation type="submission" date="2018-11" db="EMBL/GenBank/DDBJ databases">
        <title>Aureibaculum marinum gen. nov., sp. nov., a member of the family Flavobacteriaceae isolated from the Bohai Sea.</title>
        <authorList>
            <person name="Ji X."/>
        </authorList>
    </citation>
    <scope>NUCLEOTIDE SEQUENCE [LARGE SCALE GENOMIC DNA]</scope>
    <source>
        <strain evidence="6 7">BH-SD17</strain>
    </source>
</reference>
<dbReference type="PRINTS" id="PR01021">
    <property type="entry name" value="OMPADOMAIN"/>
</dbReference>
<evidence type="ECO:0000313" key="7">
    <source>
        <dbReference type="Proteomes" id="UP000270856"/>
    </source>
</evidence>
<protein>
    <submittedName>
        <fullName evidence="6">Flagellar motor protein MotB</fullName>
    </submittedName>
</protein>
<evidence type="ECO:0000256" key="4">
    <source>
        <dbReference type="PROSITE-ProRule" id="PRU00473"/>
    </source>
</evidence>
<accession>A0A3N4NJW1</accession>
<keyword evidence="6" id="KW-0969">Cilium</keyword>
<dbReference type="RefSeq" id="WP_123898397.1">
    <property type="nucleotide sequence ID" value="NZ_RPFJ01000015.1"/>
</dbReference>
<evidence type="ECO:0000256" key="2">
    <source>
        <dbReference type="ARBA" id="ARBA00023136"/>
    </source>
</evidence>
<feature type="domain" description="OmpA-like" evidence="5">
    <location>
        <begin position="429"/>
        <end position="550"/>
    </location>
</feature>
<dbReference type="InterPro" id="IPR011042">
    <property type="entry name" value="6-blade_b-propeller_TolB-like"/>
</dbReference>
<dbReference type="Gene3D" id="3.30.1330.60">
    <property type="entry name" value="OmpA-like domain"/>
    <property type="match status" value="1"/>
</dbReference>
<keyword evidence="6" id="KW-0966">Cell projection</keyword>
<keyword evidence="6" id="KW-0282">Flagellum</keyword>
<dbReference type="GO" id="GO:0009279">
    <property type="term" value="C:cell outer membrane"/>
    <property type="evidence" value="ECO:0007669"/>
    <property type="project" value="UniProtKB-SubCell"/>
</dbReference>
<gene>
    <name evidence="6" type="ORF">EGM88_11310</name>
</gene>
<dbReference type="InterPro" id="IPR011659">
    <property type="entry name" value="WD40"/>
</dbReference>
<keyword evidence="7" id="KW-1185">Reference proteome</keyword>
<dbReference type="SUPFAM" id="SSF82171">
    <property type="entry name" value="DPP6 N-terminal domain-like"/>
    <property type="match status" value="1"/>
</dbReference>
<dbReference type="InterPro" id="IPR050330">
    <property type="entry name" value="Bact_OuterMem_StrucFunc"/>
</dbReference>
<dbReference type="CDD" id="cd07185">
    <property type="entry name" value="OmpA_C-like"/>
    <property type="match status" value="1"/>
</dbReference>
<dbReference type="PANTHER" id="PTHR30329:SF21">
    <property type="entry name" value="LIPOPROTEIN YIAD-RELATED"/>
    <property type="match status" value="1"/>
</dbReference>
<dbReference type="SUPFAM" id="SSF103088">
    <property type="entry name" value="OmpA-like"/>
    <property type="match status" value="1"/>
</dbReference>
<comment type="caution">
    <text evidence="6">The sequence shown here is derived from an EMBL/GenBank/DDBJ whole genome shotgun (WGS) entry which is preliminary data.</text>
</comment>
<dbReference type="OrthoDB" id="9809364at2"/>
<dbReference type="Pfam" id="PF07676">
    <property type="entry name" value="PD40"/>
    <property type="match status" value="3"/>
</dbReference>
<dbReference type="Pfam" id="PF00691">
    <property type="entry name" value="OmpA"/>
    <property type="match status" value="1"/>
</dbReference>
<evidence type="ECO:0000256" key="1">
    <source>
        <dbReference type="ARBA" id="ARBA00004442"/>
    </source>
</evidence>
<dbReference type="PANTHER" id="PTHR30329">
    <property type="entry name" value="STATOR ELEMENT OF FLAGELLAR MOTOR COMPLEX"/>
    <property type="match status" value="1"/>
</dbReference>
<name>A0A3N4NJW1_9FLAO</name>
<dbReference type="AlphaFoldDB" id="A0A3N4NJW1"/>
<dbReference type="PROSITE" id="PS51123">
    <property type="entry name" value="OMPA_2"/>
    <property type="match status" value="1"/>
</dbReference>
<dbReference type="Proteomes" id="UP000270856">
    <property type="component" value="Unassembled WGS sequence"/>
</dbReference>
<keyword evidence="3" id="KW-0998">Cell outer membrane</keyword>
<keyword evidence="2 4" id="KW-0472">Membrane</keyword>
<dbReference type="InterPro" id="IPR036737">
    <property type="entry name" value="OmpA-like_sf"/>
</dbReference>
<sequence>MKKYLVIVLLLSVVCLYAQDGGGKYVIKNLEVNTEQSEFGTAYHGDDKLIFAAPRRGFRVIRDVWEPNGQRFLDLYEADISEDGSVANKRRLKGEVNSRYHEASVTFSKDGKTVYFTRDNYYNKKLGIDNQGYTNLAMFKATVNNKGEWINIIPMPFNNVEYSVGHPTLSEDEKTLYFTSDMPGSLGETDIYKVEVNESGFGNPVNLGPNVNSTAKDWFPYVDGDVLYFSSTRSGGKGGVDIYATKLKGYVAEPVNLSLNSASDDFAFIINSETRKGYFSSNREGGKGDDDIYSFIEEEEVDFKCLQLVTGDVRDQISTSLLPGSEVILSDKDGNVIETTIVKEDATFSFKISCETEYRLEGKKIGFKPQSISFITSSEADKEIEMPLLLGAGNINYAVNGNNGTQGEVEDKKPEGLPDVLPDEIVKLPGGDYGVNVDPIYFDLDSSYLNEQAKKELQKVVDLMNKYPKMIIEAASHTDSRAPAGYNLWLSDKRAKRTVDYIIGKGIDASRITGKGYGETQLINGCDDNTKCTEAQHQQNRRSEFVIIRM</sequence>
<dbReference type="Gene3D" id="2.120.10.30">
    <property type="entry name" value="TolB, C-terminal domain"/>
    <property type="match status" value="1"/>
</dbReference>
<proteinExistence type="predicted"/>
<comment type="subcellular location">
    <subcellularLocation>
        <location evidence="1">Cell outer membrane</location>
    </subcellularLocation>
</comment>
<evidence type="ECO:0000259" key="5">
    <source>
        <dbReference type="PROSITE" id="PS51123"/>
    </source>
</evidence>
<evidence type="ECO:0000313" key="6">
    <source>
        <dbReference type="EMBL" id="RPD95805.1"/>
    </source>
</evidence>
<dbReference type="InterPro" id="IPR006665">
    <property type="entry name" value="OmpA-like"/>
</dbReference>
<dbReference type="EMBL" id="RPFJ01000015">
    <property type="protein sequence ID" value="RPD95805.1"/>
    <property type="molecule type" value="Genomic_DNA"/>
</dbReference>
<evidence type="ECO:0000256" key="3">
    <source>
        <dbReference type="ARBA" id="ARBA00023237"/>
    </source>
</evidence>
<dbReference type="InterPro" id="IPR006664">
    <property type="entry name" value="OMP_bac"/>
</dbReference>